<keyword evidence="1" id="KW-0175">Coiled coil</keyword>
<keyword evidence="2" id="KW-0812">Transmembrane</keyword>
<protein>
    <recommendedName>
        <fullName evidence="5">5-bromo-4-chloroindolyl phosphate hydrolysis protein</fullName>
    </recommendedName>
</protein>
<name>A0ABS0F0F6_9BACL</name>
<keyword evidence="2" id="KW-0472">Membrane</keyword>
<feature type="transmembrane region" description="Helical" evidence="2">
    <location>
        <begin position="212"/>
        <end position="230"/>
    </location>
</feature>
<evidence type="ECO:0000256" key="2">
    <source>
        <dbReference type="SAM" id="Phobius"/>
    </source>
</evidence>
<organism evidence="3 4">
    <name type="scientific">Alicyclobacillus mali</name>
    <name type="common">ex Roth et al. 2021</name>
    <dbReference type="NCBI Taxonomy" id="1123961"/>
    <lineage>
        <taxon>Bacteria</taxon>
        <taxon>Bacillati</taxon>
        <taxon>Bacillota</taxon>
        <taxon>Bacilli</taxon>
        <taxon>Bacillales</taxon>
        <taxon>Alicyclobacillaceae</taxon>
        <taxon>Alicyclobacillus</taxon>
    </lineage>
</organism>
<feature type="coiled-coil region" evidence="1">
    <location>
        <begin position="472"/>
        <end position="506"/>
    </location>
</feature>
<sequence>MDGKVLIDSIVCMKGEQLRVTYALFNEANLLHAFLASLRKTITRNEEDALKATLKNILNRLEDRTDAQLQLELLESMSQCVQVIPRRSFVSPDSLFEEGNDIVFKVLEIAREQDKTFKGVTLDEFMHHQVDAFFEKMDAEFQRNPDVVTANLLEAIPHLPPEMIQEIKTSLKIDEFSSEVLCRVMSTGGSALLFSGAVEVAGFSFYTTASTLLAWMSGLFGVTLPFSAYIGLSTSIAFLSGPIFLALLATMGGVYVWYGNSTYQKRLLPGLVAQIILCRNANDPVNYEPLIEHWKHISHQYQSLAETQRTLVFDQEQIQNQIKSLSTRLSEIKARKSQVGKLKSEIRTQLKQLLSTERSLDTWKINDAFSLQATELSDCRSATANLRSIIEGKTERVVDSILNLIRISIKGANIFYNQRKENDILDRMVVSLLETANLEDCVLDSPHYATYIQMHGEYHNLHREEILMIEEEKESKDKLDLLEQEYYSAEADKRKHLDELKELRKRFPRLQYCS</sequence>
<keyword evidence="4" id="KW-1185">Reference proteome</keyword>
<evidence type="ECO:0008006" key="5">
    <source>
        <dbReference type="Google" id="ProtNLM"/>
    </source>
</evidence>
<keyword evidence="2" id="KW-1133">Transmembrane helix</keyword>
<accession>A0ABS0F0F6</accession>
<dbReference type="Proteomes" id="UP000642910">
    <property type="component" value="Unassembled WGS sequence"/>
</dbReference>
<dbReference type="RefSeq" id="WP_195867021.1">
    <property type="nucleotide sequence ID" value="NZ_JADPKZ010000025.1"/>
</dbReference>
<evidence type="ECO:0000313" key="3">
    <source>
        <dbReference type="EMBL" id="MBF8376763.1"/>
    </source>
</evidence>
<evidence type="ECO:0000256" key="1">
    <source>
        <dbReference type="SAM" id="Coils"/>
    </source>
</evidence>
<reference evidence="3 4" key="1">
    <citation type="submission" date="2020-11" db="EMBL/GenBank/DDBJ databases">
        <title>Genomic insight of Alicyclobacillus mali FL 18 reveals a new arsenic-resistant strain, with potential in environmental biotechnology.</title>
        <authorList>
            <person name="Fiorentino G."/>
            <person name="Gallo G."/>
            <person name="Aulitto M."/>
        </authorList>
    </citation>
    <scope>NUCLEOTIDE SEQUENCE [LARGE SCALE GENOMIC DNA]</scope>
    <source>
        <strain evidence="3 4">FL 18</strain>
    </source>
</reference>
<comment type="caution">
    <text evidence="3">The sequence shown here is derived from an EMBL/GenBank/DDBJ whole genome shotgun (WGS) entry which is preliminary data.</text>
</comment>
<proteinExistence type="predicted"/>
<gene>
    <name evidence="3" type="ORF">IW967_02585</name>
</gene>
<dbReference type="EMBL" id="JADPKZ010000025">
    <property type="protein sequence ID" value="MBF8376763.1"/>
    <property type="molecule type" value="Genomic_DNA"/>
</dbReference>
<evidence type="ECO:0000313" key="4">
    <source>
        <dbReference type="Proteomes" id="UP000642910"/>
    </source>
</evidence>
<feature type="transmembrane region" description="Helical" evidence="2">
    <location>
        <begin position="236"/>
        <end position="258"/>
    </location>
</feature>